<gene>
    <name evidence="3" type="ORF">GTP91_10120</name>
</gene>
<keyword evidence="1" id="KW-1133">Transmembrane helix</keyword>
<dbReference type="GO" id="GO:0016787">
    <property type="term" value="F:hydrolase activity"/>
    <property type="evidence" value="ECO:0007669"/>
    <property type="project" value="InterPro"/>
</dbReference>
<proteinExistence type="predicted"/>
<dbReference type="InterPro" id="IPR006311">
    <property type="entry name" value="TAT_signal"/>
</dbReference>
<keyword evidence="1" id="KW-0472">Membrane</keyword>
<dbReference type="InterPro" id="IPR051918">
    <property type="entry name" value="STPP_CPPED1"/>
</dbReference>
<dbReference type="PANTHER" id="PTHR43143:SF6">
    <property type="entry name" value="BLL3016 PROTEIN"/>
    <property type="match status" value="1"/>
</dbReference>
<evidence type="ECO:0000256" key="1">
    <source>
        <dbReference type="SAM" id="Phobius"/>
    </source>
</evidence>
<accession>A0A845G2C1</accession>
<reference evidence="3 4" key="1">
    <citation type="submission" date="2020-01" db="EMBL/GenBank/DDBJ databases">
        <title>Novel species isolated from a subtropical stream in China.</title>
        <authorList>
            <person name="Lu H."/>
        </authorList>
    </citation>
    <scope>NUCLEOTIDE SEQUENCE [LARGE SCALE GENOMIC DNA]</scope>
    <source>
        <strain evidence="3 4">FT82W</strain>
    </source>
</reference>
<protein>
    <submittedName>
        <fullName evidence="3">Metallophosphoesterase</fullName>
    </submittedName>
</protein>
<evidence type="ECO:0000313" key="3">
    <source>
        <dbReference type="EMBL" id="MYM87535.1"/>
    </source>
</evidence>
<dbReference type="SUPFAM" id="SSF56300">
    <property type="entry name" value="Metallo-dependent phosphatases"/>
    <property type="match status" value="1"/>
</dbReference>
<sequence length="293" mass="32147">MIDRRGFLRLGAVGGGAVFMSGLYGKAMAAAGYEDFYFVQLSDSHWGYKGPANPEAQNTLRQAVESVNALAVPPDFIVFTGDLTHTTDDAAERRRRMAEFKQIVGGLKVKDVHFLAGEHDASLDNGAAFHEFFGPSNYSFDHKGVHFIAIDNVSDPGARIGEAQLAWLKADLGKQAKDARIVVLTHRPLFDLAPKWDWATRDGEQAMALLMPYSNVTVFYGHIHQENHHMSGHIAHHAAKSLIFPLPAPGSQDKRTPLPWDPSSPGKGLGFREVEAEAKPVAYQITEFPAMKG</sequence>
<comment type="caution">
    <text evidence="3">The sequence shown here is derived from an EMBL/GenBank/DDBJ whole genome shotgun (WGS) entry which is preliminary data.</text>
</comment>
<dbReference type="Pfam" id="PF00149">
    <property type="entry name" value="Metallophos"/>
    <property type="match status" value="1"/>
</dbReference>
<dbReference type="InterPro" id="IPR029052">
    <property type="entry name" value="Metallo-depent_PP-like"/>
</dbReference>
<keyword evidence="1" id="KW-0812">Transmembrane</keyword>
<organism evidence="3 4">
    <name type="scientific">Duganella vulcania</name>
    <dbReference type="NCBI Taxonomy" id="2692166"/>
    <lineage>
        <taxon>Bacteria</taxon>
        <taxon>Pseudomonadati</taxon>
        <taxon>Pseudomonadota</taxon>
        <taxon>Betaproteobacteria</taxon>
        <taxon>Burkholderiales</taxon>
        <taxon>Oxalobacteraceae</taxon>
        <taxon>Telluria group</taxon>
        <taxon>Duganella</taxon>
    </lineage>
</organism>
<dbReference type="PROSITE" id="PS51318">
    <property type="entry name" value="TAT"/>
    <property type="match status" value="1"/>
</dbReference>
<dbReference type="PANTHER" id="PTHR43143">
    <property type="entry name" value="METALLOPHOSPHOESTERASE, CALCINEURIN SUPERFAMILY"/>
    <property type="match status" value="1"/>
</dbReference>
<feature type="domain" description="Calcineurin-like phosphoesterase" evidence="2">
    <location>
        <begin position="38"/>
        <end position="225"/>
    </location>
</feature>
<evidence type="ECO:0000313" key="4">
    <source>
        <dbReference type="Proteomes" id="UP000470302"/>
    </source>
</evidence>
<dbReference type="EMBL" id="WWCW01000025">
    <property type="protein sequence ID" value="MYM87535.1"/>
    <property type="molecule type" value="Genomic_DNA"/>
</dbReference>
<dbReference type="Proteomes" id="UP000470302">
    <property type="component" value="Unassembled WGS sequence"/>
</dbReference>
<name>A0A845G2C1_9BURK</name>
<evidence type="ECO:0000259" key="2">
    <source>
        <dbReference type="Pfam" id="PF00149"/>
    </source>
</evidence>
<dbReference type="InterPro" id="IPR004843">
    <property type="entry name" value="Calcineurin-like_PHP"/>
</dbReference>
<dbReference type="RefSeq" id="WP_161096664.1">
    <property type="nucleotide sequence ID" value="NZ_WWCW01000025.1"/>
</dbReference>
<feature type="transmembrane region" description="Helical" evidence="1">
    <location>
        <begin position="7"/>
        <end position="25"/>
    </location>
</feature>
<dbReference type="Gene3D" id="3.60.21.10">
    <property type="match status" value="1"/>
</dbReference>
<dbReference type="AlphaFoldDB" id="A0A845G2C1"/>